<sequence>MAFVIGEIKTVERKVEFDLPSSVGKPKRKADFVVELTVRDDATVKARRKAVQEYLAKLNREMELARGDRNYTPTIDDQNFDDEYLREDVVNIKGVRDESGNDLEFSAQLLDAILLDRPARSALLDVWAELNSDKALKRKN</sequence>
<accession>A0A0S2KE24</accession>
<organism evidence="1 2">
    <name type="scientific">Pseudohongiella spirulinae</name>
    <dbReference type="NCBI Taxonomy" id="1249552"/>
    <lineage>
        <taxon>Bacteria</taxon>
        <taxon>Pseudomonadati</taxon>
        <taxon>Pseudomonadota</taxon>
        <taxon>Gammaproteobacteria</taxon>
        <taxon>Pseudomonadales</taxon>
        <taxon>Pseudohongiellaceae</taxon>
        <taxon>Pseudohongiella</taxon>
    </lineage>
</organism>
<dbReference type="KEGG" id="pspi:PS2015_1925"/>
<reference evidence="1 2" key="1">
    <citation type="submission" date="2015-11" db="EMBL/GenBank/DDBJ databases">
        <authorList>
            <person name="Zhang Y."/>
            <person name="Guo Z."/>
        </authorList>
    </citation>
    <scope>NUCLEOTIDE SEQUENCE [LARGE SCALE GENOMIC DNA]</scope>
    <source>
        <strain evidence="1 2">KCTC 32221</strain>
    </source>
</reference>
<proteinExistence type="predicted"/>
<dbReference type="STRING" id="1249552.PS2015_1925"/>
<name>A0A0S2KE24_9GAMM</name>
<evidence type="ECO:0000313" key="1">
    <source>
        <dbReference type="EMBL" id="ALO46571.1"/>
    </source>
</evidence>
<evidence type="ECO:0000313" key="2">
    <source>
        <dbReference type="Proteomes" id="UP000065641"/>
    </source>
</evidence>
<keyword evidence="2" id="KW-1185">Reference proteome</keyword>
<gene>
    <name evidence="1" type="ORF">PS2015_1925</name>
</gene>
<dbReference type="RefSeq" id="WP_058022043.1">
    <property type="nucleotide sequence ID" value="NZ_CP013189.1"/>
</dbReference>
<dbReference type="AlphaFoldDB" id="A0A0S2KE24"/>
<dbReference type="Proteomes" id="UP000065641">
    <property type="component" value="Chromosome"/>
</dbReference>
<protein>
    <submittedName>
        <fullName evidence="1">Uncharacterized protein</fullName>
    </submittedName>
</protein>
<dbReference type="OrthoDB" id="6169037at2"/>
<dbReference type="EMBL" id="CP013189">
    <property type="protein sequence ID" value="ALO46571.1"/>
    <property type="molecule type" value="Genomic_DNA"/>
</dbReference>